<evidence type="ECO:0000313" key="7">
    <source>
        <dbReference type="EMBL" id="KAF8480328.1"/>
    </source>
</evidence>
<dbReference type="PANTHER" id="PTHR43791">
    <property type="entry name" value="PERMEASE-RELATED"/>
    <property type="match status" value="1"/>
</dbReference>
<evidence type="ECO:0000256" key="5">
    <source>
        <dbReference type="ARBA" id="ARBA00023136"/>
    </source>
</evidence>
<sequence>MDKATLASSSILGILEATHLTANQYNWLGTIFYLGYLAFQFPQNLALQRFPVGKWMSLNIFIWAIALCGNAACKNFAGLFAVRLVLGICEGSITAGFMIVSSMFYTRREYTARVGYWYLMDGIGQIIIGFISFGALHVHTTGLEPWQWLMIITGTITLITALSFFFLFPDSPTNAWFLTEDERAKAVRRIKENQTGVENKHFKKEQSVPFAFRLHRYEFVSRMIEAFMDPKTWLFALYAAFVNVPATVVNQLQIIIVSFGFSPIQTTLLGCVYGVIGNVSIFTGVTIASRFPNSIAWVGIAYFIPGLLGVFLVNFLPWHDRVGLLFSVWITITTGTSFVLSLTWMSQTTAGHTKKVITNATMLSAYCIGNAAGPFMWRAKYKPRNHVPWIVAGVCYLTCIVLLFSIRTLLARENKQRDAEPPDESFDDVHVVRIDEDGKRTEVKVSKEFLDLTDRQNRDFRYVL</sequence>
<dbReference type="SUPFAM" id="SSF103473">
    <property type="entry name" value="MFS general substrate transporter"/>
    <property type="match status" value="1"/>
</dbReference>
<accession>A0A9P5T912</accession>
<dbReference type="AlphaFoldDB" id="A0A9P5T912"/>
<evidence type="ECO:0000256" key="2">
    <source>
        <dbReference type="ARBA" id="ARBA00022448"/>
    </source>
</evidence>
<feature type="transmembrane region" description="Helical" evidence="6">
    <location>
        <begin position="389"/>
        <end position="410"/>
    </location>
</feature>
<feature type="transmembrane region" description="Helical" evidence="6">
    <location>
        <begin position="27"/>
        <end position="46"/>
    </location>
</feature>
<keyword evidence="5 6" id="KW-0472">Membrane</keyword>
<name>A0A9P5T912_9AGAM</name>
<feature type="transmembrane region" description="Helical" evidence="6">
    <location>
        <begin position="117"/>
        <end position="136"/>
    </location>
</feature>
<comment type="subcellular location">
    <subcellularLocation>
        <location evidence="1">Membrane</location>
        <topology evidence="1">Multi-pass membrane protein</topology>
    </subcellularLocation>
</comment>
<keyword evidence="4 6" id="KW-1133">Transmembrane helix</keyword>
<dbReference type="EMBL" id="WHVB01000008">
    <property type="protein sequence ID" value="KAF8480328.1"/>
    <property type="molecule type" value="Genomic_DNA"/>
</dbReference>
<feature type="transmembrane region" description="Helical" evidence="6">
    <location>
        <begin position="295"/>
        <end position="316"/>
    </location>
</feature>
<reference evidence="7" key="1">
    <citation type="submission" date="2019-10" db="EMBL/GenBank/DDBJ databases">
        <authorList>
            <consortium name="DOE Joint Genome Institute"/>
            <person name="Kuo A."/>
            <person name="Miyauchi S."/>
            <person name="Kiss E."/>
            <person name="Drula E."/>
            <person name="Kohler A."/>
            <person name="Sanchez-Garcia M."/>
            <person name="Andreopoulos B."/>
            <person name="Barry K.W."/>
            <person name="Bonito G."/>
            <person name="Buee M."/>
            <person name="Carver A."/>
            <person name="Chen C."/>
            <person name="Cichocki N."/>
            <person name="Clum A."/>
            <person name="Culley D."/>
            <person name="Crous P.W."/>
            <person name="Fauchery L."/>
            <person name="Girlanda M."/>
            <person name="Hayes R."/>
            <person name="Keri Z."/>
            <person name="LaButti K."/>
            <person name="Lipzen A."/>
            <person name="Lombard V."/>
            <person name="Magnuson J."/>
            <person name="Maillard F."/>
            <person name="Morin E."/>
            <person name="Murat C."/>
            <person name="Nolan M."/>
            <person name="Ohm R."/>
            <person name="Pangilinan J."/>
            <person name="Pereira M."/>
            <person name="Perotto S."/>
            <person name="Peter M."/>
            <person name="Riley R."/>
            <person name="Sitrit Y."/>
            <person name="Stielow B."/>
            <person name="Szollosi G."/>
            <person name="Zifcakova L."/>
            <person name="Stursova M."/>
            <person name="Spatafora J.W."/>
            <person name="Tedersoo L."/>
            <person name="Vaario L.-M."/>
            <person name="Yamada A."/>
            <person name="Yan M."/>
            <person name="Wang P."/>
            <person name="Xu J."/>
            <person name="Bruns T."/>
            <person name="Baldrian P."/>
            <person name="Vilgalys R."/>
            <person name="Henrissat B."/>
            <person name="Grigoriev I.V."/>
            <person name="Hibbett D."/>
            <person name="Nagy L.G."/>
            <person name="Martin F.M."/>
        </authorList>
    </citation>
    <scope>NUCLEOTIDE SEQUENCE</scope>
    <source>
        <strain evidence="7">Prilba</strain>
    </source>
</reference>
<dbReference type="Pfam" id="PF07690">
    <property type="entry name" value="MFS_1"/>
    <property type="match status" value="1"/>
</dbReference>
<feature type="transmembrane region" description="Helical" evidence="6">
    <location>
        <begin position="267"/>
        <end position="288"/>
    </location>
</feature>
<dbReference type="PANTHER" id="PTHR43791:SF63">
    <property type="entry name" value="HIGH AFFINITY CYSTEINE TRANSPORTER"/>
    <property type="match status" value="1"/>
</dbReference>
<keyword evidence="2" id="KW-0813">Transport</keyword>
<protein>
    <submittedName>
        <fullName evidence="7">Major facilitator superfamily domain-containing protein</fullName>
    </submittedName>
</protein>
<feature type="transmembrane region" description="Helical" evidence="6">
    <location>
        <begin position="84"/>
        <end position="105"/>
    </location>
</feature>
<dbReference type="GO" id="GO:0016020">
    <property type="term" value="C:membrane"/>
    <property type="evidence" value="ECO:0007669"/>
    <property type="project" value="UniProtKB-SubCell"/>
</dbReference>
<evidence type="ECO:0000256" key="6">
    <source>
        <dbReference type="SAM" id="Phobius"/>
    </source>
</evidence>
<proteinExistence type="predicted"/>
<dbReference type="OrthoDB" id="6730379at2759"/>
<keyword evidence="3 6" id="KW-0812">Transmembrane</keyword>
<evidence type="ECO:0000256" key="3">
    <source>
        <dbReference type="ARBA" id="ARBA00022692"/>
    </source>
</evidence>
<evidence type="ECO:0000256" key="4">
    <source>
        <dbReference type="ARBA" id="ARBA00022989"/>
    </source>
</evidence>
<organism evidence="7 8">
    <name type="scientific">Russula ochroleuca</name>
    <dbReference type="NCBI Taxonomy" id="152965"/>
    <lineage>
        <taxon>Eukaryota</taxon>
        <taxon>Fungi</taxon>
        <taxon>Dikarya</taxon>
        <taxon>Basidiomycota</taxon>
        <taxon>Agaricomycotina</taxon>
        <taxon>Agaricomycetes</taxon>
        <taxon>Russulales</taxon>
        <taxon>Russulaceae</taxon>
        <taxon>Russula</taxon>
    </lineage>
</organism>
<feature type="transmembrane region" description="Helical" evidence="6">
    <location>
        <begin position="232"/>
        <end position="261"/>
    </location>
</feature>
<dbReference type="InterPro" id="IPR036259">
    <property type="entry name" value="MFS_trans_sf"/>
</dbReference>
<dbReference type="InterPro" id="IPR011701">
    <property type="entry name" value="MFS"/>
</dbReference>
<evidence type="ECO:0000313" key="8">
    <source>
        <dbReference type="Proteomes" id="UP000759537"/>
    </source>
</evidence>
<dbReference type="Proteomes" id="UP000759537">
    <property type="component" value="Unassembled WGS sequence"/>
</dbReference>
<reference evidence="7" key="2">
    <citation type="journal article" date="2020" name="Nat. Commun.">
        <title>Large-scale genome sequencing of mycorrhizal fungi provides insights into the early evolution of symbiotic traits.</title>
        <authorList>
            <person name="Miyauchi S."/>
            <person name="Kiss E."/>
            <person name="Kuo A."/>
            <person name="Drula E."/>
            <person name="Kohler A."/>
            <person name="Sanchez-Garcia M."/>
            <person name="Morin E."/>
            <person name="Andreopoulos B."/>
            <person name="Barry K.W."/>
            <person name="Bonito G."/>
            <person name="Buee M."/>
            <person name="Carver A."/>
            <person name="Chen C."/>
            <person name="Cichocki N."/>
            <person name="Clum A."/>
            <person name="Culley D."/>
            <person name="Crous P.W."/>
            <person name="Fauchery L."/>
            <person name="Girlanda M."/>
            <person name="Hayes R.D."/>
            <person name="Keri Z."/>
            <person name="LaButti K."/>
            <person name="Lipzen A."/>
            <person name="Lombard V."/>
            <person name="Magnuson J."/>
            <person name="Maillard F."/>
            <person name="Murat C."/>
            <person name="Nolan M."/>
            <person name="Ohm R.A."/>
            <person name="Pangilinan J."/>
            <person name="Pereira M.F."/>
            <person name="Perotto S."/>
            <person name="Peter M."/>
            <person name="Pfister S."/>
            <person name="Riley R."/>
            <person name="Sitrit Y."/>
            <person name="Stielow J.B."/>
            <person name="Szollosi G."/>
            <person name="Zifcakova L."/>
            <person name="Stursova M."/>
            <person name="Spatafora J.W."/>
            <person name="Tedersoo L."/>
            <person name="Vaario L.M."/>
            <person name="Yamada A."/>
            <person name="Yan M."/>
            <person name="Wang P."/>
            <person name="Xu J."/>
            <person name="Bruns T."/>
            <person name="Baldrian P."/>
            <person name="Vilgalys R."/>
            <person name="Dunand C."/>
            <person name="Henrissat B."/>
            <person name="Grigoriev I.V."/>
            <person name="Hibbett D."/>
            <person name="Nagy L.G."/>
            <person name="Martin F.M."/>
        </authorList>
    </citation>
    <scope>NUCLEOTIDE SEQUENCE</scope>
    <source>
        <strain evidence="7">Prilba</strain>
    </source>
</reference>
<gene>
    <name evidence="7" type="ORF">DFH94DRAFT_853610</name>
</gene>
<feature type="transmembrane region" description="Helical" evidence="6">
    <location>
        <begin position="148"/>
        <end position="168"/>
    </location>
</feature>
<comment type="caution">
    <text evidence="7">The sequence shown here is derived from an EMBL/GenBank/DDBJ whole genome shotgun (WGS) entry which is preliminary data.</text>
</comment>
<dbReference type="Gene3D" id="1.20.1250.20">
    <property type="entry name" value="MFS general substrate transporter like domains"/>
    <property type="match status" value="2"/>
</dbReference>
<feature type="transmembrane region" description="Helical" evidence="6">
    <location>
        <begin position="322"/>
        <end position="344"/>
    </location>
</feature>
<evidence type="ECO:0000256" key="1">
    <source>
        <dbReference type="ARBA" id="ARBA00004141"/>
    </source>
</evidence>
<keyword evidence="8" id="KW-1185">Reference proteome</keyword>
<dbReference type="GO" id="GO:0022857">
    <property type="term" value="F:transmembrane transporter activity"/>
    <property type="evidence" value="ECO:0007669"/>
    <property type="project" value="InterPro"/>
</dbReference>
<feature type="transmembrane region" description="Helical" evidence="6">
    <location>
        <begin position="356"/>
        <end position="377"/>
    </location>
</feature>